<feature type="transmembrane region" description="Helical" evidence="6">
    <location>
        <begin position="189"/>
        <end position="211"/>
    </location>
</feature>
<evidence type="ECO:0000256" key="6">
    <source>
        <dbReference type="SAM" id="Phobius"/>
    </source>
</evidence>
<accession>A0ABW3FH86</accession>
<proteinExistence type="inferred from homology"/>
<dbReference type="InterPro" id="IPR037185">
    <property type="entry name" value="EmrE-like"/>
</dbReference>
<dbReference type="RefSeq" id="WP_377212812.1">
    <property type="nucleotide sequence ID" value="NZ_JBHTJV010000009.1"/>
</dbReference>
<evidence type="ECO:0000256" key="4">
    <source>
        <dbReference type="ARBA" id="ARBA00022989"/>
    </source>
</evidence>
<evidence type="ECO:0000313" key="9">
    <source>
        <dbReference type="Proteomes" id="UP001597101"/>
    </source>
</evidence>
<dbReference type="SUPFAM" id="SSF103481">
    <property type="entry name" value="Multidrug resistance efflux transporter EmrE"/>
    <property type="match status" value="2"/>
</dbReference>
<feature type="transmembrane region" description="Helical" evidence="6">
    <location>
        <begin position="73"/>
        <end position="94"/>
    </location>
</feature>
<comment type="subcellular location">
    <subcellularLocation>
        <location evidence="1">Membrane</location>
        <topology evidence="1">Multi-pass membrane protein</topology>
    </subcellularLocation>
</comment>
<evidence type="ECO:0000256" key="3">
    <source>
        <dbReference type="ARBA" id="ARBA00022692"/>
    </source>
</evidence>
<reference evidence="9" key="1">
    <citation type="journal article" date="2019" name="Int. J. Syst. Evol. Microbiol.">
        <title>The Global Catalogue of Microorganisms (GCM) 10K type strain sequencing project: providing services to taxonomists for standard genome sequencing and annotation.</title>
        <authorList>
            <consortium name="The Broad Institute Genomics Platform"/>
            <consortium name="The Broad Institute Genome Sequencing Center for Infectious Disease"/>
            <person name="Wu L."/>
            <person name="Ma J."/>
        </authorList>
    </citation>
    <scope>NUCLEOTIDE SEQUENCE [LARGE SCALE GENOMIC DNA]</scope>
    <source>
        <strain evidence="9">CCUG 60023</strain>
    </source>
</reference>
<dbReference type="Pfam" id="PF00892">
    <property type="entry name" value="EamA"/>
    <property type="match status" value="1"/>
</dbReference>
<dbReference type="PANTHER" id="PTHR32322:SF2">
    <property type="entry name" value="EAMA DOMAIN-CONTAINING PROTEIN"/>
    <property type="match status" value="1"/>
</dbReference>
<dbReference type="InterPro" id="IPR050638">
    <property type="entry name" value="AA-Vitamin_Transporters"/>
</dbReference>
<sequence length="305" mass="32477">MDKPLPKWMLFACLLTFGFLWGCTVPAQKIAVETGHHPIGMIFWQLVIAVVLLTPVALIRGSKLVLDARHLRFFLFVALCGTIVPNSFSLIASFHLPGGVMALAIATVPVFSLMFAVLLRIEQIQARRLLGVLCGAVAVSLLIVPEASLPDPSKWLFVFVALIAPIAYGLEGNYLALSNPPATGPVATLLGASILGALICVPLVVALGAFINPVEIGMGRSEWALFASSALHVAAYLGYIWLVSRAGPVFTSQVAYIVTPAGVVLSAIVLGETHSPWLWASLAIMLLALTLVQPRRKKVAEAVAV</sequence>
<keyword evidence="9" id="KW-1185">Reference proteome</keyword>
<keyword evidence="5 6" id="KW-0472">Membrane</keyword>
<evidence type="ECO:0000313" key="8">
    <source>
        <dbReference type="EMBL" id="MFD0916972.1"/>
    </source>
</evidence>
<feature type="transmembrane region" description="Helical" evidence="6">
    <location>
        <begin position="254"/>
        <end position="270"/>
    </location>
</feature>
<feature type="transmembrane region" description="Helical" evidence="6">
    <location>
        <begin position="223"/>
        <end position="242"/>
    </location>
</feature>
<feature type="transmembrane region" description="Helical" evidence="6">
    <location>
        <begin position="126"/>
        <end position="144"/>
    </location>
</feature>
<keyword evidence="4 6" id="KW-1133">Transmembrane helix</keyword>
<dbReference type="PANTHER" id="PTHR32322">
    <property type="entry name" value="INNER MEMBRANE TRANSPORTER"/>
    <property type="match status" value="1"/>
</dbReference>
<comment type="similarity">
    <text evidence="2">Belongs to the EamA transporter family.</text>
</comment>
<evidence type="ECO:0000256" key="1">
    <source>
        <dbReference type="ARBA" id="ARBA00004141"/>
    </source>
</evidence>
<gene>
    <name evidence="8" type="ORF">ACFQ14_11185</name>
</gene>
<evidence type="ECO:0000259" key="7">
    <source>
        <dbReference type="Pfam" id="PF00892"/>
    </source>
</evidence>
<dbReference type="EMBL" id="JBHTJV010000009">
    <property type="protein sequence ID" value="MFD0916972.1"/>
    <property type="molecule type" value="Genomic_DNA"/>
</dbReference>
<keyword evidence="3 6" id="KW-0812">Transmembrane</keyword>
<organism evidence="8 9">
    <name type="scientific">Pseudahrensia aquimaris</name>
    <dbReference type="NCBI Taxonomy" id="744461"/>
    <lineage>
        <taxon>Bacteria</taxon>
        <taxon>Pseudomonadati</taxon>
        <taxon>Pseudomonadota</taxon>
        <taxon>Alphaproteobacteria</taxon>
        <taxon>Hyphomicrobiales</taxon>
        <taxon>Ahrensiaceae</taxon>
        <taxon>Pseudahrensia</taxon>
    </lineage>
</organism>
<protein>
    <submittedName>
        <fullName evidence="8">DMT family transporter</fullName>
    </submittedName>
</protein>
<feature type="transmembrane region" description="Helical" evidence="6">
    <location>
        <begin position="276"/>
        <end position="292"/>
    </location>
</feature>
<feature type="domain" description="EamA" evidence="7">
    <location>
        <begin position="13"/>
        <end position="143"/>
    </location>
</feature>
<comment type="caution">
    <text evidence="8">The sequence shown here is derived from an EMBL/GenBank/DDBJ whole genome shotgun (WGS) entry which is preliminary data.</text>
</comment>
<evidence type="ECO:0000256" key="5">
    <source>
        <dbReference type="ARBA" id="ARBA00023136"/>
    </source>
</evidence>
<feature type="transmembrane region" description="Helical" evidence="6">
    <location>
        <begin position="100"/>
        <end position="119"/>
    </location>
</feature>
<evidence type="ECO:0000256" key="2">
    <source>
        <dbReference type="ARBA" id="ARBA00007362"/>
    </source>
</evidence>
<dbReference type="Proteomes" id="UP001597101">
    <property type="component" value="Unassembled WGS sequence"/>
</dbReference>
<dbReference type="InterPro" id="IPR000620">
    <property type="entry name" value="EamA_dom"/>
</dbReference>
<name>A0ABW3FH86_9HYPH</name>
<feature type="transmembrane region" description="Helical" evidence="6">
    <location>
        <begin position="42"/>
        <end position="61"/>
    </location>
</feature>
<feature type="transmembrane region" description="Helical" evidence="6">
    <location>
        <begin position="156"/>
        <end position="177"/>
    </location>
</feature>